<sequence>MIIRKFLYSDCDEVSNVCMHSFMNTVADTLSEQGILTFARLASCLLSSLKIVASNIKLTVHASTTSVSAYERYGFISVGDIADLRDG</sequence>
<name>A0A1S1N9I3_9GAMM</name>
<comment type="caution">
    <text evidence="2">The sequence shown here is derived from an EMBL/GenBank/DDBJ whole genome shotgun (WGS) entry which is preliminary data.</text>
</comment>
<gene>
    <name evidence="2" type="ORF">BIW53_09495</name>
</gene>
<dbReference type="AlphaFoldDB" id="A0A1S1N9I3"/>
<dbReference type="InterPro" id="IPR000182">
    <property type="entry name" value="GNAT_dom"/>
</dbReference>
<evidence type="ECO:0000259" key="1">
    <source>
        <dbReference type="Pfam" id="PF13673"/>
    </source>
</evidence>
<organism evidence="2 3">
    <name type="scientific">Pseudoalteromonas byunsanensis</name>
    <dbReference type="NCBI Taxonomy" id="327939"/>
    <lineage>
        <taxon>Bacteria</taxon>
        <taxon>Pseudomonadati</taxon>
        <taxon>Pseudomonadota</taxon>
        <taxon>Gammaproteobacteria</taxon>
        <taxon>Alteromonadales</taxon>
        <taxon>Pseudoalteromonadaceae</taxon>
        <taxon>Pseudoalteromonas</taxon>
    </lineage>
</organism>
<feature type="domain" description="N-acetyltransferase" evidence="1">
    <location>
        <begin position="41"/>
        <end position="80"/>
    </location>
</feature>
<dbReference type="EMBL" id="MNAN01000028">
    <property type="protein sequence ID" value="OHU96023.1"/>
    <property type="molecule type" value="Genomic_DNA"/>
</dbReference>
<proteinExistence type="predicted"/>
<keyword evidence="3" id="KW-1185">Reference proteome</keyword>
<accession>A0A1S1N9I3</accession>
<dbReference type="Proteomes" id="UP000180253">
    <property type="component" value="Unassembled WGS sequence"/>
</dbReference>
<evidence type="ECO:0000313" key="3">
    <source>
        <dbReference type="Proteomes" id="UP000180253"/>
    </source>
</evidence>
<reference evidence="2 3" key="1">
    <citation type="submission" date="2016-10" db="EMBL/GenBank/DDBJ databases">
        <title>Pseudoalteromonas amylolytica sp. nov., isolated from the surface seawater.</title>
        <authorList>
            <person name="Wu Y.-H."/>
            <person name="Cheng H."/>
            <person name="Jin X.-B."/>
            <person name="Wang C.-S."/>
            <person name="Xu X.-W."/>
        </authorList>
    </citation>
    <scope>NUCLEOTIDE SEQUENCE [LARGE SCALE GENOMIC DNA]</scope>
    <source>
        <strain evidence="2 3">JCM 12483</strain>
    </source>
</reference>
<dbReference type="OrthoDB" id="9789605at2"/>
<protein>
    <recommendedName>
        <fullName evidence="1">N-acetyltransferase domain-containing protein</fullName>
    </recommendedName>
</protein>
<dbReference type="RefSeq" id="WP_070991590.1">
    <property type="nucleotide sequence ID" value="NZ_CBCSHD010000001.1"/>
</dbReference>
<dbReference type="STRING" id="327939.BIW53_09495"/>
<evidence type="ECO:0000313" key="2">
    <source>
        <dbReference type="EMBL" id="OHU96023.1"/>
    </source>
</evidence>
<dbReference type="Pfam" id="PF13673">
    <property type="entry name" value="Acetyltransf_10"/>
    <property type="match status" value="1"/>
</dbReference>